<sequence length="108" mass="12030">MYSRPELTKLADCKAELRRTIALRRVENAATITRVMMPVERIDRLVVLWRKTSTWIETAIRAAGHDYSGDAASTSVRTGPGTPRARLVVGLLGTGCMLVLRYLRRSGT</sequence>
<gene>
    <name evidence="1" type="ORF">GALL_199380</name>
</gene>
<dbReference type="EMBL" id="MLJW01000124">
    <property type="protein sequence ID" value="OIQ98017.1"/>
    <property type="molecule type" value="Genomic_DNA"/>
</dbReference>
<comment type="caution">
    <text evidence="1">The sequence shown here is derived from an EMBL/GenBank/DDBJ whole genome shotgun (WGS) entry which is preliminary data.</text>
</comment>
<reference evidence="1" key="1">
    <citation type="submission" date="2016-10" db="EMBL/GenBank/DDBJ databases">
        <title>Sequence of Gallionella enrichment culture.</title>
        <authorList>
            <person name="Poehlein A."/>
            <person name="Muehling M."/>
            <person name="Daniel R."/>
        </authorList>
    </citation>
    <scope>NUCLEOTIDE SEQUENCE</scope>
</reference>
<dbReference type="AlphaFoldDB" id="A0A1J5RQM3"/>
<organism evidence="1">
    <name type="scientific">mine drainage metagenome</name>
    <dbReference type="NCBI Taxonomy" id="410659"/>
    <lineage>
        <taxon>unclassified sequences</taxon>
        <taxon>metagenomes</taxon>
        <taxon>ecological metagenomes</taxon>
    </lineage>
</organism>
<name>A0A1J5RQM3_9ZZZZ</name>
<proteinExistence type="predicted"/>
<protein>
    <submittedName>
        <fullName evidence="1">Uncharacterized protein</fullName>
    </submittedName>
</protein>
<evidence type="ECO:0000313" key="1">
    <source>
        <dbReference type="EMBL" id="OIQ98017.1"/>
    </source>
</evidence>
<accession>A0A1J5RQM3</accession>